<evidence type="ECO:0000313" key="3">
    <source>
        <dbReference type="RefSeq" id="XP_022105687.1"/>
    </source>
</evidence>
<protein>
    <submittedName>
        <fullName evidence="3">Uncharacterized protein LOC110987336</fullName>
    </submittedName>
</protein>
<organism evidence="2 3">
    <name type="scientific">Acanthaster planci</name>
    <name type="common">Crown-of-thorns starfish</name>
    <dbReference type="NCBI Taxonomy" id="133434"/>
    <lineage>
        <taxon>Eukaryota</taxon>
        <taxon>Metazoa</taxon>
        <taxon>Echinodermata</taxon>
        <taxon>Eleutherozoa</taxon>
        <taxon>Asterozoa</taxon>
        <taxon>Asteroidea</taxon>
        <taxon>Valvatacea</taxon>
        <taxon>Valvatida</taxon>
        <taxon>Acanthasteridae</taxon>
        <taxon>Acanthaster</taxon>
    </lineage>
</organism>
<proteinExistence type="predicted"/>
<feature type="signal peptide" evidence="1">
    <location>
        <begin position="1"/>
        <end position="21"/>
    </location>
</feature>
<keyword evidence="1" id="KW-0732">Signal</keyword>
<dbReference type="KEGG" id="aplc:110987336"/>
<accession>A0A8B7ZKW4</accession>
<dbReference type="AlphaFoldDB" id="A0A8B7ZKW4"/>
<dbReference type="Proteomes" id="UP000694845">
    <property type="component" value="Unplaced"/>
</dbReference>
<dbReference type="GeneID" id="110987336"/>
<dbReference type="OrthoDB" id="10195218at2759"/>
<feature type="chain" id="PRO_5034631827" evidence="1">
    <location>
        <begin position="22"/>
        <end position="180"/>
    </location>
</feature>
<keyword evidence="2" id="KW-1185">Reference proteome</keyword>
<reference evidence="3" key="1">
    <citation type="submission" date="2025-08" db="UniProtKB">
        <authorList>
            <consortium name="RefSeq"/>
        </authorList>
    </citation>
    <scope>IDENTIFICATION</scope>
</reference>
<name>A0A8B7ZKW4_ACAPL</name>
<sequence>MKTFIFSVILVSVLSTYDADGRCYDCTLTSIGDIQEGQQSCGNPFDGWGIQTVPCTGPCKTIYSEIQEDADVPPITVTIRSCHDEDLEGVPCVDLDNFEWEGMTLSQSCCLGELCNDNELGGDCGDEASGEWGYGDSVDSETGSDWPGDEHTAMMMSIQMKVKCQLAGYSDPLQCTFASD</sequence>
<gene>
    <name evidence="3" type="primary">LOC110987336</name>
</gene>
<evidence type="ECO:0000256" key="1">
    <source>
        <dbReference type="SAM" id="SignalP"/>
    </source>
</evidence>
<dbReference type="RefSeq" id="XP_022105687.1">
    <property type="nucleotide sequence ID" value="XM_022249995.1"/>
</dbReference>
<evidence type="ECO:0000313" key="2">
    <source>
        <dbReference type="Proteomes" id="UP000694845"/>
    </source>
</evidence>